<evidence type="ECO:0000313" key="3">
    <source>
        <dbReference type="Proteomes" id="UP000269396"/>
    </source>
</evidence>
<feature type="compositionally biased region" description="Low complexity" evidence="1">
    <location>
        <begin position="26"/>
        <end position="40"/>
    </location>
</feature>
<evidence type="ECO:0000256" key="1">
    <source>
        <dbReference type="SAM" id="MobiDB-lite"/>
    </source>
</evidence>
<reference evidence="2 3" key="1">
    <citation type="submission" date="2018-11" db="EMBL/GenBank/DDBJ databases">
        <authorList>
            <consortium name="Pathogen Informatics"/>
        </authorList>
    </citation>
    <scope>NUCLEOTIDE SEQUENCE [LARGE SCALE GENOMIC DNA]</scope>
    <source>
        <strain>Denwood</strain>
        <strain evidence="3">Zambia</strain>
    </source>
</reference>
<sequence length="51" mass="5897">MTEKLRTRIEHVQLIRAYSLLHSSTEKPTSTTPSNNSMTESKTRLDRTTTF</sequence>
<dbReference type="Proteomes" id="UP000269396">
    <property type="component" value="Unassembled WGS sequence"/>
</dbReference>
<evidence type="ECO:0000313" key="2">
    <source>
        <dbReference type="EMBL" id="VDO79908.1"/>
    </source>
</evidence>
<feature type="region of interest" description="Disordered" evidence="1">
    <location>
        <begin position="21"/>
        <end position="51"/>
    </location>
</feature>
<gene>
    <name evidence="2" type="ORF">SMTD_LOCUS1625</name>
</gene>
<dbReference type="EMBL" id="UZAL01001866">
    <property type="protein sequence ID" value="VDO79908.1"/>
    <property type="molecule type" value="Genomic_DNA"/>
</dbReference>
<protein>
    <submittedName>
        <fullName evidence="2">Uncharacterized protein</fullName>
    </submittedName>
</protein>
<proteinExistence type="predicted"/>
<organism evidence="2 3">
    <name type="scientific">Schistosoma mattheei</name>
    <dbReference type="NCBI Taxonomy" id="31246"/>
    <lineage>
        <taxon>Eukaryota</taxon>
        <taxon>Metazoa</taxon>
        <taxon>Spiralia</taxon>
        <taxon>Lophotrochozoa</taxon>
        <taxon>Platyhelminthes</taxon>
        <taxon>Trematoda</taxon>
        <taxon>Digenea</taxon>
        <taxon>Strigeidida</taxon>
        <taxon>Schistosomatoidea</taxon>
        <taxon>Schistosomatidae</taxon>
        <taxon>Schistosoma</taxon>
    </lineage>
</organism>
<feature type="compositionally biased region" description="Basic and acidic residues" evidence="1">
    <location>
        <begin position="41"/>
        <end position="51"/>
    </location>
</feature>
<keyword evidence="3" id="KW-1185">Reference proteome</keyword>
<accession>A0A3P8BTT0</accession>
<dbReference type="AlphaFoldDB" id="A0A3P8BTT0"/>
<name>A0A3P8BTT0_9TREM</name>